<reference evidence="1 2" key="1">
    <citation type="submission" date="2018-07" db="EMBL/GenBank/DDBJ databases">
        <title>Genomic Encyclopedia of Type Strains, Phase III (KMG-III): the genomes of soil and plant-associated and newly described type strains.</title>
        <authorList>
            <person name="Whitman W."/>
        </authorList>
    </citation>
    <scope>NUCLEOTIDE SEQUENCE [LARGE SCALE GENOMIC DNA]</scope>
    <source>
        <strain evidence="1 2">CECT 8333</strain>
    </source>
</reference>
<dbReference type="EMBL" id="QPJW01000001">
    <property type="protein sequence ID" value="RCX22892.1"/>
    <property type="molecule type" value="Genomic_DNA"/>
</dbReference>
<protein>
    <submittedName>
        <fullName evidence="1">Uncharacterized protein</fullName>
    </submittedName>
</protein>
<dbReference type="RefSeq" id="WP_114494838.1">
    <property type="nucleotide sequence ID" value="NZ_QPJW01000001.1"/>
</dbReference>
<dbReference type="OrthoDB" id="2680020at2"/>
<sequence length="77" mass="8737">MSIENKLRGLCKENGEVEIESIDLTKMAVDVILPYESSSYAIELEGETDEEIIESFKEKVNGRLSDMVNHLEDCKLD</sequence>
<evidence type="ECO:0000313" key="2">
    <source>
        <dbReference type="Proteomes" id="UP000253090"/>
    </source>
</evidence>
<keyword evidence="2" id="KW-1185">Reference proteome</keyword>
<proteinExistence type="predicted"/>
<accession>A0A369BMR8</accession>
<name>A0A369BMR8_9BACL</name>
<organism evidence="1 2">
    <name type="scientific">Fontibacillus phaseoli</name>
    <dbReference type="NCBI Taxonomy" id="1416533"/>
    <lineage>
        <taxon>Bacteria</taxon>
        <taxon>Bacillati</taxon>
        <taxon>Bacillota</taxon>
        <taxon>Bacilli</taxon>
        <taxon>Bacillales</taxon>
        <taxon>Paenibacillaceae</taxon>
        <taxon>Fontibacillus</taxon>
    </lineage>
</organism>
<dbReference type="AlphaFoldDB" id="A0A369BMR8"/>
<evidence type="ECO:0000313" key="1">
    <source>
        <dbReference type="EMBL" id="RCX22892.1"/>
    </source>
</evidence>
<dbReference type="Proteomes" id="UP000253090">
    <property type="component" value="Unassembled WGS sequence"/>
</dbReference>
<comment type="caution">
    <text evidence="1">The sequence shown here is derived from an EMBL/GenBank/DDBJ whole genome shotgun (WGS) entry which is preliminary data.</text>
</comment>
<gene>
    <name evidence="1" type="ORF">DFP94_101481</name>
</gene>